<accession>A0ABQ7XBU6</accession>
<gene>
    <name evidence="2" type="ORF">HID58_093207</name>
</gene>
<sequence>ILQRDTRRTKRRWKVIRRRRRRDISKGHEPSLEIPLDLVIEIFRRLPPKSLTRFKLVSKLWSSIVCSKYLTDLSSSPRIYMWLGFDEEKILVSSSPSSPDLDGSFVIDQDLTISAMKGYSVSHVYRGLMCFTNGTNAQIFNTTTRQLVVLPEIEESNIIAEEYKFRKVIYRIGHDPVHDQYKVVCIVSTHNVRRMEHWVFTLGGGVSRQWRKIPSPCPQHSPFTQGLTMNGRMYYLGLVPDLLSPVFVRFDISSEEISVLQNVEDAFWCRYYYTEIIEYDGKLAILDYSDLVKDGVMELWVREDEEKNSWSRKTLVLHPSHMNMVKTHIVHNMSLRVQGTTRNGDVILVPQHITRPDDQFIVLPQVTTHFYVFLYNLQKNHLRKVYIKSNRYNTKRWDVVGFDDIENFIMMRRSKVIRRRQRDINICKSHERPQPQGMPFDLVIEILTRLPVDQNLTTPAMEGYSVSHVFHGLMCFTNGTHAQIYNTTTRQLVVLPDIEESNIIADEDVIFKKSKYSIGHDPVHDQYKVVCVVSTRKDRMFLPEHWVFILGGGVSSRWRKISSPCPQHCRFTKGLTINGRMYYLALVPSIKPVFVRFDISSEETRLLQAPEDVTWPYQCFQTAVIEYDGRIAGLGHADLVEDGVMKLWNMWSRKTLVLHPSQMNMVNTNNANGTYYLRVHGTTRNGDVILAPHNRIRRVIHGRLHVLPQGTTLFYVLLYNIQKNHLRKVEIEDGSNCFLNKRLDVIGLGDTENLIRRDICNSLELSQEIPFDLKDIEPMSTTFSFKTKINYQWAYMYYLAWESLYYPVLVSFNISSEEIRLLQKPEDVFWHGYYINLIEYAGKIAIFGHANLVKDGVMKLWVMEDEEKNIWSRKKLVLHPSQMNMVLNNNANSPYYLKNHLRRVKIEEGSNCFLNKRWAVIGLDDTENLMHL</sequence>
<protein>
    <recommendedName>
        <fullName evidence="1">F-box domain-containing protein</fullName>
    </recommendedName>
</protein>
<evidence type="ECO:0000313" key="2">
    <source>
        <dbReference type="EMBL" id="KAH0853432.1"/>
    </source>
</evidence>
<reference evidence="2 3" key="1">
    <citation type="submission" date="2021-05" db="EMBL/GenBank/DDBJ databases">
        <title>Genome Assembly of Synthetic Allotetraploid Brassica napus Reveals Homoeologous Exchanges between Subgenomes.</title>
        <authorList>
            <person name="Davis J.T."/>
        </authorList>
    </citation>
    <scope>NUCLEOTIDE SEQUENCE [LARGE SCALE GENOMIC DNA]</scope>
    <source>
        <strain evidence="3">cv. Da-Ae</strain>
        <tissue evidence="2">Seedling</tissue>
    </source>
</reference>
<dbReference type="PANTHER" id="PTHR31111:SF17">
    <property type="entry name" value="F-BOX DOMAIN-CONTAINING PROTEIN"/>
    <property type="match status" value="1"/>
</dbReference>
<name>A0ABQ7XBU6_BRANA</name>
<dbReference type="Gene3D" id="1.20.1280.50">
    <property type="match status" value="1"/>
</dbReference>
<dbReference type="Proteomes" id="UP000824890">
    <property type="component" value="Unassembled WGS sequence"/>
</dbReference>
<dbReference type="SUPFAM" id="SSF81383">
    <property type="entry name" value="F-box domain"/>
    <property type="match status" value="1"/>
</dbReference>
<proteinExistence type="predicted"/>
<organism evidence="2 3">
    <name type="scientific">Brassica napus</name>
    <name type="common">Rape</name>
    <dbReference type="NCBI Taxonomy" id="3708"/>
    <lineage>
        <taxon>Eukaryota</taxon>
        <taxon>Viridiplantae</taxon>
        <taxon>Streptophyta</taxon>
        <taxon>Embryophyta</taxon>
        <taxon>Tracheophyta</taxon>
        <taxon>Spermatophyta</taxon>
        <taxon>Magnoliopsida</taxon>
        <taxon>eudicotyledons</taxon>
        <taxon>Gunneridae</taxon>
        <taxon>Pentapetalae</taxon>
        <taxon>rosids</taxon>
        <taxon>malvids</taxon>
        <taxon>Brassicales</taxon>
        <taxon>Brassicaceae</taxon>
        <taxon>Brassiceae</taxon>
        <taxon>Brassica</taxon>
    </lineage>
</organism>
<dbReference type="NCBIfam" id="TIGR01640">
    <property type="entry name" value="F_box_assoc_1"/>
    <property type="match status" value="3"/>
</dbReference>
<evidence type="ECO:0000313" key="3">
    <source>
        <dbReference type="Proteomes" id="UP000824890"/>
    </source>
</evidence>
<dbReference type="InterPro" id="IPR017451">
    <property type="entry name" value="F-box-assoc_interact_dom"/>
</dbReference>
<evidence type="ECO:0000259" key="1">
    <source>
        <dbReference type="PROSITE" id="PS50181"/>
    </source>
</evidence>
<dbReference type="InterPro" id="IPR013187">
    <property type="entry name" value="F-box-assoc_dom_typ3"/>
</dbReference>
<feature type="domain" description="F-box" evidence="1">
    <location>
        <begin position="28"/>
        <end position="73"/>
    </location>
</feature>
<feature type="non-terminal residue" evidence="2">
    <location>
        <position position="1"/>
    </location>
</feature>
<dbReference type="SMART" id="SM00256">
    <property type="entry name" value="FBOX"/>
    <property type="match status" value="1"/>
</dbReference>
<dbReference type="PANTHER" id="PTHR31111">
    <property type="entry name" value="BNAA05G37150D PROTEIN-RELATED"/>
    <property type="match status" value="1"/>
</dbReference>
<dbReference type="EMBL" id="JAGKQM010000781">
    <property type="protein sequence ID" value="KAH0853432.1"/>
    <property type="molecule type" value="Genomic_DNA"/>
</dbReference>
<dbReference type="InterPro" id="IPR036047">
    <property type="entry name" value="F-box-like_dom_sf"/>
</dbReference>
<dbReference type="PROSITE" id="PS50181">
    <property type="entry name" value="FBOX"/>
    <property type="match status" value="1"/>
</dbReference>
<dbReference type="InterPro" id="IPR001810">
    <property type="entry name" value="F-box_dom"/>
</dbReference>
<dbReference type="Pfam" id="PF08268">
    <property type="entry name" value="FBA_3"/>
    <property type="match status" value="3"/>
</dbReference>
<comment type="caution">
    <text evidence="2">The sequence shown here is derived from an EMBL/GenBank/DDBJ whole genome shotgun (WGS) entry which is preliminary data.</text>
</comment>
<keyword evidence="3" id="KW-1185">Reference proteome</keyword>
<dbReference type="Pfam" id="PF00646">
    <property type="entry name" value="F-box"/>
    <property type="match status" value="1"/>
</dbReference>